<feature type="transmembrane region" description="Helical" evidence="9">
    <location>
        <begin position="144"/>
        <end position="165"/>
    </location>
</feature>
<feature type="transmembrane region" description="Helical" evidence="9">
    <location>
        <begin position="103"/>
        <end position="124"/>
    </location>
</feature>
<comment type="subcellular location">
    <subcellularLocation>
        <location evidence="1 9">Cell inner membrane</location>
        <topology evidence="1 9">Multi-pass membrane protein</topology>
    </subcellularLocation>
</comment>
<feature type="domain" description="Tripartite ATP-independent periplasmic transporters DctQ component" evidence="10">
    <location>
        <begin position="40"/>
        <end position="166"/>
    </location>
</feature>
<evidence type="ECO:0000259" key="10">
    <source>
        <dbReference type="Pfam" id="PF04290"/>
    </source>
</evidence>
<keyword evidence="7 9" id="KW-0472">Membrane</keyword>
<reference evidence="11 12" key="1">
    <citation type="submission" date="2023-12" db="EMBL/GenBank/DDBJ databases">
        <title>Description of Novel Strain Fulvimarina sp. 2208YS6-2-32 isolated from Uroteuthis (Photololigo) edulis.</title>
        <authorList>
            <person name="Park J.-S."/>
        </authorList>
    </citation>
    <scope>NUCLEOTIDE SEQUENCE [LARGE SCALE GENOMIC DNA]</scope>
    <source>
        <strain evidence="11 12">2208YS6-2-32</strain>
    </source>
</reference>
<protein>
    <recommendedName>
        <fullName evidence="9">TRAP transporter small permease protein</fullName>
    </recommendedName>
</protein>
<keyword evidence="2 9" id="KW-0813">Transport</keyword>
<keyword evidence="12" id="KW-1185">Reference proteome</keyword>
<gene>
    <name evidence="11" type="ORF">U0C82_12255</name>
</gene>
<dbReference type="InterPro" id="IPR007387">
    <property type="entry name" value="TRAP_DctQ"/>
</dbReference>
<evidence type="ECO:0000313" key="12">
    <source>
        <dbReference type="Proteomes" id="UP001294412"/>
    </source>
</evidence>
<keyword evidence="3" id="KW-1003">Cell membrane</keyword>
<sequence length="176" mass="19250">MISGGEKKEGASASLPVLIGVVRVLDRVSASAIVISMAAMTILVAAQVFFRYVLSSSIDSADELSRLFFVWSIFLALPHGIRYGVHVGIDLLPMALSAKLQDLLFCAMNIFSAGLMIAVAYASWLIIVDKWAERMPTLPLTASLYYLPVLICCAHAVLHMVLLIWNGPRLWKDVSL</sequence>
<evidence type="ECO:0000256" key="9">
    <source>
        <dbReference type="RuleBase" id="RU369079"/>
    </source>
</evidence>
<feature type="transmembrane region" description="Helical" evidence="9">
    <location>
        <begin position="69"/>
        <end position="91"/>
    </location>
</feature>
<feature type="transmembrane region" description="Helical" evidence="9">
    <location>
        <begin position="28"/>
        <end position="49"/>
    </location>
</feature>
<dbReference type="PANTHER" id="PTHR35011:SF2">
    <property type="entry name" value="2,3-DIKETO-L-GULONATE TRAP TRANSPORTER SMALL PERMEASE PROTEIN YIAM"/>
    <property type="match status" value="1"/>
</dbReference>
<keyword evidence="4 9" id="KW-0997">Cell inner membrane</keyword>
<evidence type="ECO:0000256" key="8">
    <source>
        <dbReference type="ARBA" id="ARBA00038436"/>
    </source>
</evidence>
<evidence type="ECO:0000256" key="2">
    <source>
        <dbReference type="ARBA" id="ARBA00022448"/>
    </source>
</evidence>
<evidence type="ECO:0000256" key="3">
    <source>
        <dbReference type="ARBA" id="ARBA00022475"/>
    </source>
</evidence>
<evidence type="ECO:0000256" key="6">
    <source>
        <dbReference type="ARBA" id="ARBA00022989"/>
    </source>
</evidence>
<evidence type="ECO:0000256" key="7">
    <source>
        <dbReference type="ARBA" id="ARBA00023136"/>
    </source>
</evidence>
<proteinExistence type="inferred from homology"/>
<evidence type="ECO:0000313" key="11">
    <source>
        <dbReference type="EMBL" id="MDY8109911.1"/>
    </source>
</evidence>
<accession>A0ABU5I700</accession>
<dbReference type="EMBL" id="JAXLPB010000003">
    <property type="protein sequence ID" value="MDY8109911.1"/>
    <property type="molecule type" value="Genomic_DNA"/>
</dbReference>
<evidence type="ECO:0000256" key="4">
    <source>
        <dbReference type="ARBA" id="ARBA00022519"/>
    </source>
</evidence>
<evidence type="ECO:0000256" key="5">
    <source>
        <dbReference type="ARBA" id="ARBA00022692"/>
    </source>
</evidence>
<evidence type="ECO:0000256" key="1">
    <source>
        <dbReference type="ARBA" id="ARBA00004429"/>
    </source>
</evidence>
<comment type="caution">
    <text evidence="11">The sequence shown here is derived from an EMBL/GenBank/DDBJ whole genome shotgun (WGS) entry which is preliminary data.</text>
</comment>
<keyword evidence="5 9" id="KW-0812">Transmembrane</keyword>
<dbReference type="PANTHER" id="PTHR35011">
    <property type="entry name" value="2,3-DIKETO-L-GULONATE TRAP TRANSPORTER SMALL PERMEASE PROTEIN YIAM"/>
    <property type="match status" value="1"/>
</dbReference>
<comment type="function">
    <text evidence="9">Part of the tripartite ATP-independent periplasmic (TRAP) transport system.</text>
</comment>
<name>A0ABU5I700_9HYPH</name>
<dbReference type="Proteomes" id="UP001294412">
    <property type="component" value="Unassembled WGS sequence"/>
</dbReference>
<organism evidence="11 12">
    <name type="scientific">Fulvimarina uroteuthidis</name>
    <dbReference type="NCBI Taxonomy" id="3098149"/>
    <lineage>
        <taxon>Bacteria</taxon>
        <taxon>Pseudomonadati</taxon>
        <taxon>Pseudomonadota</taxon>
        <taxon>Alphaproteobacteria</taxon>
        <taxon>Hyphomicrobiales</taxon>
        <taxon>Aurantimonadaceae</taxon>
        <taxon>Fulvimarina</taxon>
    </lineage>
</organism>
<keyword evidence="6 9" id="KW-1133">Transmembrane helix</keyword>
<dbReference type="Pfam" id="PF04290">
    <property type="entry name" value="DctQ"/>
    <property type="match status" value="1"/>
</dbReference>
<comment type="similarity">
    <text evidence="8 9">Belongs to the TRAP transporter small permease family.</text>
</comment>
<comment type="subunit">
    <text evidence="9">The complex comprises the extracytoplasmic solute receptor protein and the two transmembrane proteins.</text>
</comment>
<dbReference type="InterPro" id="IPR055348">
    <property type="entry name" value="DctQ"/>
</dbReference>